<proteinExistence type="inferred from homology"/>
<evidence type="ECO:0000313" key="5">
    <source>
        <dbReference type="Proteomes" id="UP000616885"/>
    </source>
</evidence>
<evidence type="ECO:0000256" key="1">
    <source>
        <dbReference type="ARBA" id="ARBA00007920"/>
    </source>
</evidence>
<dbReference type="GO" id="GO:0005811">
    <property type="term" value="C:lipid droplet"/>
    <property type="evidence" value="ECO:0007669"/>
    <property type="project" value="TreeGrafter"/>
</dbReference>
<dbReference type="Gene3D" id="3.40.50.1820">
    <property type="entry name" value="alpha/beta hydrolase"/>
    <property type="match status" value="1"/>
</dbReference>
<dbReference type="InterPro" id="IPR029058">
    <property type="entry name" value="AB_hydrolase_fold"/>
</dbReference>
<name>A0A8H7TS43_BIOOC</name>
<keyword evidence="2" id="KW-0442">Lipid degradation</keyword>
<evidence type="ECO:0000256" key="2">
    <source>
        <dbReference type="ARBA" id="ARBA00022963"/>
    </source>
</evidence>
<protein>
    <recommendedName>
        <fullName evidence="3">DUF676 domain-containing protein</fullName>
    </recommendedName>
</protein>
<dbReference type="PANTHER" id="PTHR12482:SF65">
    <property type="entry name" value="ESTERASE, PUTATIVE (AFU_ORTHOLOGUE AFUA_3G12320)-RELATED"/>
    <property type="match status" value="1"/>
</dbReference>
<accession>A0A8H7TS43</accession>
<organism evidence="4 5">
    <name type="scientific">Bionectria ochroleuca</name>
    <name type="common">Gliocladium roseum</name>
    <dbReference type="NCBI Taxonomy" id="29856"/>
    <lineage>
        <taxon>Eukaryota</taxon>
        <taxon>Fungi</taxon>
        <taxon>Dikarya</taxon>
        <taxon>Ascomycota</taxon>
        <taxon>Pezizomycotina</taxon>
        <taxon>Sordariomycetes</taxon>
        <taxon>Hypocreomycetidae</taxon>
        <taxon>Hypocreales</taxon>
        <taxon>Bionectriaceae</taxon>
        <taxon>Clonostachys</taxon>
    </lineage>
</organism>
<dbReference type="GO" id="GO:0004622">
    <property type="term" value="F:phosphatidylcholine lysophospholipase activity"/>
    <property type="evidence" value="ECO:0007669"/>
    <property type="project" value="TreeGrafter"/>
</dbReference>
<dbReference type="Proteomes" id="UP000616885">
    <property type="component" value="Unassembled WGS sequence"/>
</dbReference>
<comment type="similarity">
    <text evidence="1">Belongs to the putative lipase ROG1 family.</text>
</comment>
<gene>
    <name evidence="4" type="ORF">IM811_009944</name>
</gene>
<keyword evidence="2" id="KW-0443">Lipid metabolism</keyword>
<dbReference type="InterPro" id="IPR007751">
    <property type="entry name" value="DUF676_lipase-like"/>
</dbReference>
<dbReference type="AlphaFoldDB" id="A0A8H7TS43"/>
<feature type="domain" description="DUF676" evidence="3">
    <location>
        <begin position="43"/>
        <end position="203"/>
    </location>
</feature>
<evidence type="ECO:0000313" key="4">
    <source>
        <dbReference type="EMBL" id="KAF9754503.1"/>
    </source>
</evidence>
<comment type="caution">
    <text evidence="4">The sequence shown here is derived from an EMBL/GenBank/DDBJ whole genome shotgun (WGS) entry which is preliminary data.</text>
</comment>
<dbReference type="InterPro" id="IPR044294">
    <property type="entry name" value="Lipase-like"/>
</dbReference>
<dbReference type="GO" id="GO:0047372">
    <property type="term" value="F:monoacylglycerol lipase activity"/>
    <property type="evidence" value="ECO:0007669"/>
    <property type="project" value="TreeGrafter"/>
</dbReference>
<dbReference type="SUPFAM" id="SSF53474">
    <property type="entry name" value="alpha/beta-Hydrolases"/>
    <property type="match status" value="1"/>
</dbReference>
<sequence length="235" mass="26362">MTRHQGLSLNTLYRQSSKLANSLLRPPVRLRRLAMMDYKGGSQKAEHLCVLVHGLWGNPEHMRNIARSLRAKHDPDSLYLLLTKRNSGSFTYDGIERGGERVCAEIEEEMKAIESNGGKITKLSVVGYSLGGLVSRYAVGLLYAKGILDKVECMNFTTFASPHLGVRTPLKGWHNHIWNVLGARTLSMSGRQLFTIDDFRADGPTTPFGSRRSELHLHVWPAQVQEAHAVQQRCQ</sequence>
<dbReference type="EMBL" id="JADCTT010000003">
    <property type="protein sequence ID" value="KAF9754503.1"/>
    <property type="molecule type" value="Genomic_DNA"/>
</dbReference>
<dbReference type="GO" id="GO:0016042">
    <property type="term" value="P:lipid catabolic process"/>
    <property type="evidence" value="ECO:0007669"/>
    <property type="project" value="UniProtKB-KW"/>
</dbReference>
<evidence type="ECO:0000259" key="3">
    <source>
        <dbReference type="Pfam" id="PF05057"/>
    </source>
</evidence>
<reference evidence="4" key="1">
    <citation type="submission" date="2020-10" db="EMBL/GenBank/DDBJ databases">
        <title>High-Quality Genome Resource of Clonostachys rosea strain S41 by Oxford Nanopore Long-Read Sequencing.</title>
        <authorList>
            <person name="Wang H."/>
        </authorList>
    </citation>
    <scope>NUCLEOTIDE SEQUENCE</scope>
    <source>
        <strain evidence="4">S41</strain>
    </source>
</reference>
<dbReference type="PANTHER" id="PTHR12482">
    <property type="entry name" value="LIPASE ROG1-RELATED-RELATED"/>
    <property type="match status" value="1"/>
</dbReference>
<dbReference type="Pfam" id="PF05057">
    <property type="entry name" value="DUF676"/>
    <property type="match status" value="1"/>
</dbReference>